<protein>
    <submittedName>
        <fullName evidence="6">PIN domain-containing protein</fullName>
    </submittedName>
</protein>
<evidence type="ECO:0000256" key="3">
    <source>
        <dbReference type="ARBA" id="ARBA00022801"/>
    </source>
</evidence>
<dbReference type="GO" id="GO:0016787">
    <property type="term" value="F:hydrolase activity"/>
    <property type="evidence" value="ECO:0007669"/>
    <property type="project" value="UniProtKB-KW"/>
</dbReference>
<dbReference type="EMBL" id="DYUZ01000008">
    <property type="protein sequence ID" value="HJG36658.1"/>
    <property type="molecule type" value="Genomic_DNA"/>
</dbReference>
<evidence type="ECO:0000256" key="4">
    <source>
        <dbReference type="ARBA" id="ARBA00022842"/>
    </source>
</evidence>
<evidence type="ECO:0000313" key="6">
    <source>
        <dbReference type="EMBL" id="HJG36658.1"/>
    </source>
</evidence>
<feature type="domain" description="PIN" evidence="5">
    <location>
        <begin position="7"/>
        <end position="140"/>
    </location>
</feature>
<reference evidence="6" key="2">
    <citation type="submission" date="2021-09" db="EMBL/GenBank/DDBJ databases">
        <authorList>
            <person name="Gilroy R."/>
        </authorList>
    </citation>
    <scope>NUCLEOTIDE SEQUENCE</scope>
    <source>
        <strain evidence="6">ChiHjej13B12-9602</strain>
    </source>
</reference>
<organism evidence="6 7">
    <name type="scientific">Enorma phocaeensis</name>
    <dbReference type="NCBI Taxonomy" id="1871019"/>
    <lineage>
        <taxon>Bacteria</taxon>
        <taxon>Bacillati</taxon>
        <taxon>Actinomycetota</taxon>
        <taxon>Coriobacteriia</taxon>
        <taxon>Coriobacteriales</taxon>
        <taxon>Coriobacteriaceae</taxon>
        <taxon>Enorma</taxon>
    </lineage>
</organism>
<keyword evidence="4" id="KW-0460">Magnesium</keyword>
<gene>
    <name evidence="6" type="ORF">K8V70_02170</name>
</gene>
<accession>A0A921IT97</accession>
<dbReference type="GO" id="GO:0004518">
    <property type="term" value="F:nuclease activity"/>
    <property type="evidence" value="ECO:0007669"/>
    <property type="project" value="UniProtKB-KW"/>
</dbReference>
<comment type="caution">
    <text evidence="6">The sequence shown here is derived from an EMBL/GenBank/DDBJ whole genome shotgun (WGS) entry which is preliminary data.</text>
</comment>
<dbReference type="Proteomes" id="UP000753256">
    <property type="component" value="Unassembled WGS sequence"/>
</dbReference>
<keyword evidence="2" id="KW-0479">Metal-binding</keyword>
<proteinExistence type="predicted"/>
<dbReference type="InterPro" id="IPR002716">
    <property type="entry name" value="PIN_dom"/>
</dbReference>
<evidence type="ECO:0000313" key="7">
    <source>
        <dbReference type="Proteomes" id="UP000753256"/>
    </source>
</evidence>
<sequence>MVAPRILLLDTNIWLDYYMAERPFHDAAFSLVDCALSSGVELVFAITSPKDLFYQIGAGLKRAVRASKGGELAEDSAIACNEIAWGCISNLDQIATGVGMDVSDLRHAIHDKKIHRDFEDNLIMAAARRVRADYLVTNDKLLLRHSDVPALSAEDTLSLMQS</sequence>
<name>A0A921IT97_9ACTN</name>
<dbReference type="SUPFAM" id="SSF88723">
    <property type="entry name" value="PIN domain-like"/>
    <property type="match status" value="1"/>
</dbReference>
<keyword evidence="1" id="KW-0540">Nuclease</keyword>
<dbReference type="Pfam" id="PF13470">
    <property type="entry name" value="PIN_3"/>
    <property type="match status" value="1"/>
</dbReference>
<dbReference type="InterPro" id="IPR029060">
    <property type="entry name" value="PIN-like_dom_sf"/>
</dbReference>
<evidence type="ECO:0000256" key="2">
    <source>
        <dbReference type="ARBA" id="ARBA00022723"/>
    </source>
</evidence>
<evidence type="ECO:0000256" key="1">
    <source>
        <dbReference type="ARBA" id="ARBA00022722"/>
    </source>
</evidence>
<reference evidence="6" key="1">
    <citation type="journal article" date="2021" name="PeerJ">
        <title>Extensive microbial diversity within the chicken gut microbiome revealed by metagenomics and culture.</title>
        <authorList>
            <person name="Gilroy R."/>
            <person name="Ravi A."/>
            <person name="Getino M."/>
            <person name="Pursley I."/>
            <person name="Horton D.L."/>
            <person name="Alikhan N.F."/>
            <person name="Baker D."/>
            <person name="Gharbi K."/>
            <person name="Hall N."/>
            <person name="Watson M."/>
            <person name="Adriaenssens E.M."/>
            <person name="Foster-Nyarko E."/>
            <person name="Jarju S."/>
            <person name="Secka A."/>
            <person name="Antonio M."/>
            <person name="Oren A."/>
            <person name="Chaudhuri R.R."/>
            <person name="La Ragione R."/>
            <person name="Hildebrand F."/>
            <person name="Pallen M.J."/>
        </authorList>
    </citation>
    <scope>NUCLEOTIDE SEQUENCE</scope>
    <source>
        <strain evidence="6">ChiHjej13B12-9602</strain>
    </source>
</reference>
<dbReference type="AlphaFoldDB" id="A0A921IT97"/>
<dbReference type="CDD" id="cd09854">
    <property type="entry name" value="PIN_VapC-like"/>
    <property type="match status" value="1"/>
</dbReference>
<keyword evidence="3" id="KW-0378">Hydrolase</keyword>
<evidence type="ECO:0000259" key="5">
    <source>
        <dbReference type="Pfam" id="PF13470"/>
    </source>
</evidence>
<dbReference type="GO" id="GO:0046872">
    <property type="term" value="F:metal ion binding"/>
    <property type="evidence" value="ECO:0007669"/>
    <property type="project" value="UniProtKB-KW"/>
</dbReference>